<dbReference type="Proteomes" id="UP000033551">
    <property type="component" value="Unassembled WGS sequence"/>
</dbReference>
<evidence type="ECO:0000313" key="1">
    <source>
        <dbReference type="EMBL" id="KJY30272.1"/>
    </source>
</evidence>
<organism evidence="1 2">
    <name type="scientific">Streptomyces katrae</name>
    <dbReference type="NCBI Taxonomy" id="68223"/>
    <lineage>
        <taxon>Bacteria</taxon>
        <taxon>Bacillati</taxon>
        <taxon>Actinomycetota</taxon>
        <taxon>Actinomycetes</taxon>
        <taxon>Kitasatosporales</taxon>
        <taxon>Streptomycetaceae</taxon>
        <taxon>Streptomyces</taxon>
    </lineage>
</organism>
<protein>
    <submittedName>
        <fullName evidence="1">Uncharacterized protein</fullName>
    </submittedName>
</protein>
<sequence>MCIRDRDRSSRKLTASDDTEVLLTARDAGVDLADVTIAVTASEPAVPGRCTLTLTLREKPKEQAAGAAGTPEPGRVLDTETWRLLPRNAEQLAAALNGRRSQPVGIGTVSFAKENVLTLKAKAAAPLAAGDLVTVGGAAYAVSEAVTTDGTEIRLLLPDPAPSIAADSPVHLVSYAPVLVSHGRPGGHARYGSRYVTAALANKAGTAIGDVADGTAEALGSAQPPSWWSDLPGRALAFAADTTPPALPAGDGHLSSARLADNLTVEAWVKPAAGTTAEDTRRLVHVNTGSAAADSQFTL</sequence>
<dbReference type="AlphaFoldDB" id="A0A0F4J7B2"/>
<reference evidence="1 2" key="1">
    <citation type="submission" date="2015-02" db="EMBL/GenBank/DDBJ databases">
        <authorList>
            <person name="Ju K.-S."/>
            <person name="Doroghazi J.R."/>
            <person name="Metcalf W."/>
        </authorList>
    </citation>
    <scope>NUCLEOTIDE SEQUENCE [LARGE SCALE GENOMIC DNA]</scope>
    <source>
        <strain evidence="1 2">NRRL ISP-5550</strain>
    </source>
</reference>
<accession>A0A0F4J7B2</accession>
<keyword evidence="2" id="KW-1185">Reference proteome</keyword>
<proteinExistence type="predicted"/>
<gene>
    <name evidence="1" type="ORF">VR44_20860</name>
</gene>
<dbReference type="EMBL" id="JZWV01000577">
    <property type="protein sequence ID" value="KJY30272.1"/>
    <property type="molecule type" value="Genomic_DNA"/>
</dbReference>
<evidence type="ECO:0000313" key="2">
    <source>
        <dbReference type="Proteomes" id="UP000033551"/>
    </source>
</evidence>
<feature type="non-terminal residue" evidence="1">
    <location>
        <position position="299"/>
    </location>
</feature>
<name>A0A0F4J7B2_9ACTN</name>
<comment type="caution">
    <text evidence="1">The sequence shown here is derived from an EMBL/GenBank/DDBJ whole genome shotgun (WGS) entry which is preliminary data.</text>
</comment>